<proteinExistence type="predicted"/>
<evidence type="ECO:0000256" key="1">
    <source>
        <dbReference type="SAM" id="MobiDB-lite"/>
    </source>
</evidence>
<accession>A0AAF5PNI7</accession>
<reference evidence="2" key="1">
    <citation type="submission" date="2015-03" db="EMBL/GenBank/DDBJ databases">
        <title>Wuchereria bancrofti Genome Sequencing Papua New Guinea Strain.</title>
        <authorList>
            <person name="Small S.T."/>
            <person name="Serre D."/>
            <person name="Zimmerman P.A."/>
        </authorList>
    </citation>
    <scope>NUCLEOTIDE SEQUENCE [LARGE SCALE GENOMIC DNA]</scope>
    <source>
        <strain evidence="2">pt0022</strain>
    </source>
</reference>
<name>A0AAF5PNI7_WUCBA</name>
<feature type="region of interest" description="Disordered" evidence="1">
    <location>
        <begin position="35"/>
        <end position="64"/>
    </location>
</feature>
<protein>
    <submittedName>
        <fullName evidence="3">Uncharacterized protein</fullName>
    </submittedName>
</protein>
<dbReference type="AlphaFoldDB" id="A0AAF5PNI7"/>
<evidence type="ECO:0000313" key="3">
    <source>
        <dbReference type="WBParaSite" id="mrna-Wban_03270"/>
    </source>
</evidence>
<organism evidence="2 3">
    <name type="scientific">Wuchereria bancrofti</name>
    <dbReference type="NCBI Taxonomy" id="6293"/>
    <lineage>
        <taxon>Eukaryota</taxon>
        <taxon>Metazoa</taxon>
        <taxon>Ecdysozoa</taxon>
        <taxon>Nematoda</taxon>
        <taxon>Chromadorea</taxon>
        <taxon>Rhabditida</taxon>
        <taxon>Spirurina</taxon>
        <taxon>Spiruromorpha</taxon>
        <taxon>Filarioidea</taxon>
        <taxon>Onchocercidae</taxon>
        <taxon>Wuchereria</taxon>
    </lineage>
</organism>
<reference evidence="2" key="2">
    <citation type="journal article" date="2016" name="Mol. Ecol.">
        <title>Population genomics of the filarial nematode parasite Wuchereria bancrofti from mosquitoes.</title>
        <authorList>
            <person name="Small S.T."/>
            <person name="Reimer L.J."/>
            <person name="Tisch D.J."/>
            <person name="King C.L."/>
            <person name="Christensen B.M."/>
            <person name="Siba P.M."/>
            <person name="Kazura J.W."/>
            <person name="Serre D."/>
            <person name="Zimmerman P.A."/>
        </authorList>
    </citation>
    <scope>NUCLEOTIDE SEQUENCE</scope>
    <source>
        <strain evidence="2">pt0022</strain>
    </source>
</reference>
<evidence type="ECO:0000313" key="2">
    <source>
        <dbReference type="Proteomes" id="UP000093561"/>
    </source>
</evidence>
<sequence>MELMKNIANLPVALQQQQLVEQQLVAQKDVQLERQRQPDVKMSSHSHMDNVASVRHGHDAYQIE</sequence>
<dbReference type="WBParaSite" id="mrna-Wban_03270">
    <property type="protein sequence ID" value="mrna-Wban_03270"/>
    <property type="gene ID" value="Wban_03270"/>
</dbReference>
<reference evidence="3" key="3">
    <citation type="submission" date="2024-02" db="UniProtKB">
        <authorList>
            <consortium name="WormBaseParasite"/>
        </authorList>
    </citation>
    <scope>IDENTIFICATION</scope>
    <source>
        <strain evidence="3">pt0022</strain>
    </source>
</reference>
<dbReference type="Proteomes" id="UP000093561">
    <property type="component" value="Unassembled WGS sequence"/>
</dbReference>